<name>A0A9D9GW28_9FIRM</name>
<sequence length="220" mass="23543">MEKEEQRENQGWGIAEYRVLAIVLGCVCLLLSAAIIALLGLAKGLLEEWAPELASCAFGIMPIGCLITIAAFAAISLSCASTGYSLFSIDGKARVDEKSKTLDLVEAALPSLGVILALIGLTGAFGEITDLKAFLLLSPGLASLPIRSIRLTLPCFKDKEKDKSGIALAYVFLSFLFAILPGAIALGFEIHYAMFLYLLLPLSYLVLVIKDEIKDKGSDI</sequence>
<comment type="caution">
    <text evidence="2">The sequence shown here is derived from an EMBL/GenBank/DDBJ whole genome shotgun (WGS) entry which is preliminary data.</text>
</comment>
<evidence type="ECO:0000313" key="2">
    <source>
        <dbReference type="EMBL" id="MBO8426724.1"/>
    </source>
</evidence>
<accession>A0A9D9GW28</accession>
<reference evidence="2" key="2">
    <citation type="journal article" date="2021" name="PeerJ">
        <title>Extensive microbial diversity within the chicken gut microbiome revealed by metagenomics and culture.</title>
        <authorList>
            <person name="Gilroy R."/>
            <person name="Ravi A."/>
            <person name="Getino M."/>
            <person name="Pursley I."/>
            <person name="Horton D.L."/>
            <person name="Alikhan N.F."/>
            <person name="Baker D."/>
            <person name="Gharbi K."/>
            <person name="Hall N."/>
            <person name="Watson M."/>
            <person name="Adriaenssens E.M."/>
            <person name="Foster-Nyarko E."/>
            <person name="Jarju S."/>
            <person name="Secka A."/>
            <person name="Antonio M."/>
            <person name="Oren A."/>
            <person name="Chaudhuri R.R."/>
            <person name="La Ragione R."/>
            <person name="Hildebrand F."/>
            <person name="Pallen M.J."/>
        </authorList>
    </citation>
    <scope>NUCLEOTIDE SEQUENCE</scope>
    <source>
        <strain evidence="2">17113</strain>
    </source>
</reference>
<keyword evidence="1" id="KW-0812">Transmembrane</keyword>
<feature type="transmembrane region" description="Helical" evidence="1">
    <location>
        <begin position="190"/>
        <end position="209"/>
    </location>
</feature>
<feature type="transmembrane region" description="Helical" evidence="1">
    <location>
        <begin position="165"/>
        <end position="184"/>
    </location>
</feature>
<feature type="transmembrane region" description="Helical" evidence="1">
    <location>
        <begin position="20"/>
        <end position="40"/>
    </location>
</feature>
<feature type="transmembrane region" description="Helical" evidence="1">
    <location>
        <begin position="107"/>
        <end position="125"/>
    </location>
</feature>
<keyword evidence="1" id="KW-0472">Membrane</keyword>
<proteinExistence type="predicted"/>
<keyword evidence="1" id="KW-1133">Transmembrane helix</keyword>
<protein>
    <submittedName>
        <fullName evidence="2">Uncharacterized protein</fullName>
    </submittedName>
</protein>
<dbReference type="AlphaFoldDB" id="A0A9D9GW28"/>
<reference evidence="2" key="1">
    <citation type="submission" date="2020-10" db="EMBL/GenBank/DDBJ databases">
        <authorList>
            <person name="Gilroy R."/>
        </authorList>
    </citation>
    <scope>NUCLEOTIDE SEQUENCE</scope>
    <source>
        <strain evidence="2">17113</strain>
    </source>
</reference>
<evidence type="ECO:0000256" key="1">
    <source>
        <dbReference type="SAM" id="Phobius"/>
    </source>
</evidence>
<dbReference type="EMBL" id="JADINA010000033">
    <property type="protein sequence ID" value="MBO8426724.1"/>
    <property type="molecule type" value="Genomic_DNA"/>
</dbReference>
<gene>
    <name evidence="2" type="ORF">IAC61_05370</name>
</gene>
<feature type="transmembrane region" description="Helical" evidence="1">
    <location>
        <begin position="60"/>
        <end position="87"/>
    </location>
</feature>
<dbReference type="Proteomes" id="UP000823634">
    <property type="component" value="Unassembled WGS sequence"/>
</dbReference>
<organism evidence="2 3">
    <name type="scientific">Candidatus Alloenteromonas pullistercoris</name>
    <dbReference type="NCBI Taxonomy" id="2840785"/>
    <lineage>
        <taxon>Bacteria</taxon>
        <taxon>Bacillati</taxon>
        <taxon>Bacillota</taxon>
        <taxon>Bacillota incertae sedis</taxon>
        <taxon>Candidatus Alloenteromonas</taxon>
    </lineage>
</organism>
<evidence type="ECO:0000313" key="3">
    <source>
        <dbReference type="Proteomes" id="UP000823634"/>
    </source>
</evidence>